<evidence type="ECO:0000313" key="2">
    <source>
        <dbReference type="Proteomes" id="UP001064048"/>
    </source>
</evidence>
<reference evidence="1 2" key="1">
    <citation type="journal article" date="2022" name="Genome Biol. Evol.">
        <title>The Spruce Budworm Genome: Reconstructing the Evolutionary History of Antifreeze Proteins.</title>
        <authorList>
            <person name="Beliveau C."/>
            <person name="Gagne P."/>
            <person name="Picq S."/>
            <person name="Vernygora O."/>
            <person name="Keeling C.I."/>
            <person name="Pinkney K."/>
            <person name="Doucet D."/>
            <person name="Wen F."/>
            <person name="Johnston J.S."/>
            <person name="Maaroufi H."/>
            <person name="Boyle B."/>
            <person name="Laroche J."/>
            <person name="Dewar K."/>
            <person name="Juretic N."/>
            <person name="Blackburn G."/>
            <person name="Nisole A."/>
            <person name="Brunet B."/>
            <person name="Brandao M."/>
            <person name="Lumley L."/>
            <person name="Duan J."/>
            <person name="Quan G."/>
            <person name="Lucarotti C.J."/>
            <person name="Roe A.D."/>
            <person name="Sperling F.A.H."/>
            <person name="Levesque R.C."/>
            <person name="Cusson M."/>
        </authorList>
    </citation>
    <scope>NUCLEOTIDE SEQUENCE [LARGE SCALE GENOMIC DNA]</scope>
    <source>
        <strain evidence="1">Glfc:IPQL:Cfum</strain>
    </source>
</reference>
<dbReference type="Proteomes" id="UP001064048">
    <property type="component" value="Chromosome 11"/>
</dbReference>
<keyword evidence="2" id="KW-1185">Reference proteome</keyword>
<proteinExistence type="predicted"/>
<dbReference type="EMBL" id="CM046111">
    <property type="protein sequence ID" value="KAI8424702.1"/>
    <property type="molecule type" value="Genomic_DNA"/>
</dbReference>
<comment type="caution">
    <text evidence="1">The sequence shown here is derived from an EMBL/GenBank/DDBJ whole genome shotgun (WGS) entry which is preliminary data.</text>
</comment>
<protein>
    <submittedName>
        <fullName evidence="1">Uncharacterized protein</fullName>
    </submittedName>
</protein>
<sequence length="234" mass="25966">MALTNVLLVSQVAGYFVGLILSLCIMVPMSMHVHEFNGHCLLFSEGQWQETDGQLSVTWASMAYCNYVIGVGILMFVVCLVQIYRLSMLLYRERDSSFLSAFVEAAGCAALCALAVSAAAMVTLGFMTWCQNIVARFPSCDVAAGQDIDKEDKISTNGFYMEMGTAQFGAWGAFATWVGLAVFATLKLCRYHQLENIRVSMYRERQRLVHEAPDSTPPLAARRHLTDDTADDER</sequence>
<accession>A0ACC0JKR4</accession>
<evidence type="ECO:0000313" key="1">
    <source>
        <dbReference type="EMBL" id="KAI8424702.1"/>
    </source>
</evidence>
<name>A0ACC0JKR4_CHOFU</name>
<gene>
    <name evidence="1" type="ORF">MSG28_006657</name>
</gene>
<organism evidence="1 2">
    <name type="scientific">Choristoneura fumiferana</name>
    <name type="common">Spruce budworm moth</name>
    <name type="synonym">Archips fumiferana</name>
    <dbReference type="NCBI Taxonomy" id="7141"/>
    <lineage>
        <taxon>Eukaryota</taxon>
        <taxon>Metazoa</taxon>
        <taxon>Ecdysozoa</taxon>
        <taxon>Arthropoda</taxon>
        <taxon>Hexapoda</taxon>
        <taxon>Insecta</taxon>
        <taxon>Pterygota</taxon>
        <taxon>Neoptera</taxon>
        <taxon>Endopterygota</taxon>
        <taxon>Lepidoptera</taxon>
        <taxon>Glossata</taxon>
        <taxon>Ditrysia</taxon>
        <taxon>Tortricoidea</taxon>
        <taxon>Tortricidae</taxon>
        <taxon>Tortricinae</taxon>
        <taxon>Choristoneura</taxon>
    </lineage>
</organism>